<evidence type="ECO:0000256" key="1">
    <source>
        <dbReference type="SAM" id="Coils"/>
    </source>
</evidence>
<keyword evidence="2" id="KW-0472">Membrane</keyword>
<accession>I7B9A9</accession>
<organism evidence="3 4">
    <name type="scientific">Mycoplasma haematolamae (strain Purdue)</name>
    <dbReference type="NCBI Taxonomy" id="1212765"/>
    <lineage>
        <taxon>Bacteria</taxon>
        <taxon>Bacillati</taxon>
        <taxon>Mycoplasmatota</taxon>
        <taxon>Mollicutes</taxon>
        <taxon>Mycoplasmataceae</taxon>
        <taxon>Mycoplasma</taxon>
    </lineage>
</organism>
<keyword evidence="4" id="KW-1185">Reference proteome</keyword>
<sequence>MKLFTAPQPAVIVAHILSSIFVLIFIVYFFWKPTNQFINDQKKKLDQVHDKLAVATKQTKTALNNLQVEQVKLVKTRERLLAERQEQEDSIREKVMAEAEAEKGRIIAEAERKARIIEEETKKTVNEKIVSLSVGLAEKLIKGAINEKTQSRIIDGYLDEIDNVFHKPKEELAAMSK</sequence>
<evidence type="ECO:0000256" key="2">
    <source>
        <dbReference type="SAM" id="Phobius"/>
    </source>
</evidence>
<dbReference type="HOGENOM" id="CLU_1376834_0_0_14"/>
<gene>
    <name evidence="3" type="ordered locus">MHLP_01425</name>
</gene>
<evidence type="ECO:0000313" key="3">
    <source>
        <dbReference type="EMBL" id="AFO51865.1"/>
    </source>
</evidence>
<dbReference type="CDD" id="cd06503">
    <property type="entry name" value="ATP-synt_Fo_b"/>
    <property type="match status" value="1"/>
</dbReference>
<dbReference type="PATRIC" id="fig|1212765.3.peg.317"/>
<keyword evidence="2" id="KW-1133">Transmembrane helix</keyword>
<keyword evidence="2" id="KW-0812">Transmembrane</keyword>
<reference evidence="3 4" key="1">
    <citation type="journal article" date="2012" name="J. Bacteriol.">
        <title>Genome Sequence of "Candidatus Mycoplasma haemolamae" Strain Purdue, a Red Blood Cell Pathogen of Alpacas (Vicugna pacos) and Llamas (Lama glama).</title>
        <authorList>
            <person name="Guimaraes A.M."/>
            <person name="Toth B."/>
            <person name="Santos A.P."/>
            <person name="do Nascimento N.C."/>
            <person name="Kritchevsky J.E."/>
            <person name="Messick J.B."/>
        </authorList>
    </citation>
    <scope>NUCLEOTIDE SEQUENCE [LARGE SCALE GENOMIC DNA]</scope>
    <source>
        <strain evidence="3 4">Purdue</strain>
    </source>
</reference>
<dbReference type="EMBL" id="CP003731">
    <property type="protein sequence ID" value="AFO51865.1"/>
    <property type="molecule type" value="Genomic_DNA"/>
</dbReference>
<protein>
    <submittedName>
        <fullName evidence="3">ATP synthase subunit b</fullName>
    </submittedName>
</protein>
<dbReference type="STRING" id="1212765.MHLP_01425"/>
<keyword evidence="1" id="KW-0175">Coiled coil</keyword>
<name>I7B9A9_MYCHA</name>
<dbReference type="KEGG" id="mhl:MHLP_01425"/>
<evidence type="ECO:0000313" key="4">
    <source>
        <dbReference type="Proteomes" id="UP000006502"/>
    </source>
</evidence>
<dbReference type="AlphaFoldDB" id="I7B9A9"/>
<dbReference type="Proteomes" id="UP000006502">
    <property type="component" value="Chromosome"/>
</dbReference>
<feature type="coiled-coil region" evidence="1">
    <location>
        <begin position="38"/>
        <end position="83"/>
    </location>
</feature>
<feature type="transmembrane region" description="Helical" evidence="2">
    <location>
        <begin position="12"/>
        <end position="31"/>
    </location>
</feature>
<reference evidence="4" key="2">
    <citation type="submission" date="2012-07" db="EMBL/GenBank/DDBJ databases">
        <title>Complete genome sequence of 'Candidatus Mycoplasma haemolamae'.</title>
        <authorList>
            <person name="Guimaraes A.M.S."/>
            <person name="Toth B."/>
            <person name="Santos A.P."/>
            <person name="Nascimento N.C."/>
            <person name="Sojka J.E."/>
            <person name="Messick J.B."/>
        </authorList>
    </citation>
    <scope>NUCLEOTIDE SEQUENCE [LARGE SCALE GENOMIC DNA]</scope>
    <source>
        <strain evidence="4">Purdue</strain>
    </source>
</reference>
<proteinExistence type="predicted"/>